<dbReference type="GO" id="GO:1904262">
    <property type="term" value="P:negative regulation of TORC1 signaling"/>
    <property type="evidence" value="ECO:0007669"/>
    <property type="project" value="TreeGrafter"/>
</dbReference>
<comment type="caution">
    <text evidence="2">The sequence shown here is derived from an EMBL/GenBank/DDBJ whole genome shotgun (WGS) entry which is preliminary data.</text>
</comment>
<evidence type="ECO:0000313" key="2">
    <source>
        <dbReference type="EMBL" id="CAE1305713.1"/>
    </source>
</evidence>
<dbReference type="PANTHER" id="PTHR13179:SF8">
    <property type="entry name" value="GATOR COMPLEX PROTEIN DEPDC5"/>
    <property type="match status" value="1"/>
</dbReference>
<feature type="compositionally biased region" description="Polar residues" evidence="1">
    <location>
        <begin position="287"/>
        <end position="303"/>
    </location>
</feature>
<dbReference type="Proteomes" id="UP000597762">
    <property type="component" value="Unassembled WGS sequence"/>
</dbReference>
<protein>
    <submittedName>
        <fullName evidence="2">DEPDC5</fullName>
    </submittedName>
</protein>
<dbReference type="AlphaFoldDB" id="A0A812DP50"/>
<keyword evidence="3" id="KW-1185">Reference proteome</keyword>
<dbReference type="EMBL" id="CAHIKZ030003954">
    <property type="protein sequence ID" value="CAE1305713.1"/>
    <property type="molecule type" value="Genomic_DNA"/>
</dbReference>
<dbReference type="GO" id="GO:1990130">
    <property type="term" value="C:GATOR1 complex"/>
    <property type="evidence" value="ECO:0007669"/>
    <property type="project" value="TreeGrafter"/>
</dbReference>
<organism evidence="2 3">
    <name type="scientific">Acanthosepion pharaonis</name>
    <name type="common">Pharaoh cuttlefish</name>
    <name type="synonym">Sepia pharaonis</name>
    <dbReference type="NCBI Taxonomy" id="158019"/>
    <lineage>
        <taxon>Eukaryota</taxon>
        <taxon>Metazoa</taxon>
        <taxon>Spiralia</taxon>
        <taxon>Lophotrochozoa</taxon>
        <taxon>Mollusca</taxon>
        <taxon>Cephalopoda</taxon>
        <taxon>Coleoidea</taxon>
        <taxon>Decapodiformes</taxon>
        <taxon>Sepiida</taxon>
        <taxon>Sepiina</taxon>
        <taxon>Sepiidae</taxon>
        <taxon>Acanthosepion</taxon>
    </lineage>
</organism>
<name>A0A812DP50_ACAPH</name>
<dbReference type="GO" id="GO:0005096">
    <property type="term" value="F:GTPase activator activity"/>
    <property type="evidence" value="ECO:0007669"/>
    <property type="project" value="InterPro"/>
</dbReference>
<gene>
    <name evidence="2" type="ORF">SPHA_58089</name>
</gene>
<feature type="compositionally biased region" description="Basic and acidic residues" evidence="1">
    <location>
        <begin position="304"/>
        <end position="314"/>
    </location>
</feature>
<reference evidence="2" key="1">
    <citation type="submission" date="2021-01" db="EMBL/GenBank/DDBJ databases">
        <authorList>
            <person name="Li R."/>
            <person name="Bekaert M."/>
        </authorList>
    </citation>
    <scope>NUCLEOTIDE SEQUENCE</scope>
    <source>
        <strain evidence="2">Farmed</strain>
    </source>
</reference>
<dbReference type="OrthoDB" id="39497at2759"/>
<dbReference type="PANTHER" id="PTHR13179">
    <property type="entry name" value="DEP DOMAIN CONTAINING PROTEIN 5"/>
    <property type="match status" value="1"/>
</dbReference>
<sequence>MRSLEDDFVVSQYTILPEIVNSEYWMNQPCSADEKCYRKSPIDTEQLFMELISQRLSQGFQLIILPKSFADSLFIAGCRGAGFYRSLQNKNEDGEVCYLSIGRVYHRLTRIDNTVKVTRYMPRHPHRLMYYKYRYRFQAPDSSHYNLSETDFSNEKLENYNWNYLDHFICTRGEGEYNLQKNMKYWRSRFFLLPCNNATKKISETQSLASKCDIYEEANRNLFSFIRFAEFLNKIKRTQQNRRNTKASSQHVQNAAVSAANTAAAVQSTAGSAAAASSTSVPGGEGSTVNNQPATTITENLTGQEERLSADSHPQKIIQAMLDPK</sequence>
<feature type="region of interest" description="Disordered" evidence="1">
    <location>
        <begin position="276"/>
        <end position="325"/>
    </location>
</feature>
<evidence type="ECO:0000256" key="1">
    <source>
        <dbReference type="SAM" id="MobiDB-lite"/>
    </source>
</evidence>
<dbReference type="InterPro" id="IPR027244">
    <property type="entry name" value="IML1"/>
</dbReference>
<dbReference type="GO" id="GO:0034198">
    <property type="term" value="P:cellular response to amino acid starvation"/>
    <property type="evidence" value="ECO:0007669"/>
    <property type="project" value="TreeGrafter"/>
</dbReference>
<proteinExistence type="predicted"/>
<dbReference type="GO" id="GO:0010508">
    <property type="term" value="P:positive regulation of autophagy"/>
    <property type="evidence" value="ECO:0007669"/>
    <property type="project" value="TreeGrafter"/>
</dbReference>
<dbReference type="GO" id="GO:0005765">
    <property type="term" value="C:lysosomal membrane"/>
    <property type="evidence" value="ECO:0007669"/>
    <property type="project" value="TreeGrafter"/>
</dbReference>
<accession>A0A812DP50</accession>
<evidence type="ECO:0000313" key="3">
    <source>
        <dbReference type="Proteomes" id="UP000597762"/>
    </source>
</evidence>